<sequence>MASLLRPETLNSDPEKGLKAWANQVLAKRRRNPSSVPHESRPPTPTPLIHWWKKRRSSMASSGEMSSMRSTDSWPELADQHSGAQPQEPGSQGDGPQAQNEMKIPKTTPMPQITGMNSRTIRIEVPIPDQQSPKKVVWIVGDPYQPEDEGGPQAPSGARIPRTTPTRPTGGRTPPIKEKAVQMDPYPASQGAVAPWQMMSPSIGPSKQEYHLG</sequence>
<reference evidence="2" key="1">
    <citation type="submission" date="2020-11" db="EMBL/GenBank/DDBJ databases">
        <title>Adaptations for nitrogen fixation in a non-lichenized fungal sporocarp promotes dispersal by wood-feeding termites.</title>
        <authorList>
            <consortium name="DOE Joint Genome Institute"/>
            <person name="Koch R.A."/>
            <person name="Yoon G."/>
            <person name="Arayal U."/>
            <person name="Lail K."/>
            <person name="Amirebrahimi M."/>
            <person name="Labutti K."/>
            <person name="Lipzen A."/>
            <person name="Riley R."/>
            <person name="Barry K."/>
            <person name="Henrissat B."/>
            <person name="Grigoriev I.V."/>
            <person name="Herr J.R."/>
            <person name="Aime M.C."/>
        </authorList>
    </citation>
    <scope>NUCLEOTIDE SEQUENCE</scope>
    <source>
        <strain evidence="2">MCA 3950</strain>
    </source>
</reference>
<name>A0A9P7W0B7_9AGAR</name>
<dbReference type="RefSeq" id="XP_043043200.1">
    <property type="nucleotide sequence ID" value="XM_043176801.1"/>
</dbReference>
<evidence type="ECO:0000256" key="1">
    <source>
        <dbReference type="SAM" id="MobiDB-lite"/>
    </source>
</evidence>
<keyword evidence="3" id="KW-1185">Reference proteome</keyword>
<feature type="region of interest" description="Disordered" evidence="1">
    <location>
        <begin position="1"/>
        <end position="115"/>
    </location>
</feature>
<organism evidence="2 3">
    <name type="scientific">Guyanagaster necrorhizus</name>
    <dbReference type="NCBI Taxonomy" id="856835"/>
    <lineage>
        <taxon>Eukaryota</taxon>
        <taxon>Fungi</taxon>
        <taxon>Dikarya</taxon>
        <taxon>Basidiomycota</taxon>
        <taxon>Agaricomycotina</taxon>
        <taxon>Agaricomycetes</taxon>
        <taxon>Agaricomycetidae</taxon>
        <taxon>Agaricales</taxon>
        <taxon>Marasmiineae</taxon>
        <taxon>Physalacriaceae</taxon>
        <taxon>Guyanagaster</taxon>
    </lineage>
</organism>
<evidence type="ECO:0000313" key="2">
    <source>
        <dbReference type="EMBL" id="KAG7449700.1"/>
    </source>
</evidence>
<proteinExistence type="predicted"/>
<accession>A0A9P7W0B7</accession>
<feature type="compositionally biased region" description="Low complexity" evidence="1">
    <location>
        <begin position="58"/>
        <end position="73"/>
    </location>
</feature>
<dbReference type="AlphaFoldDB" id="A0A9P7W0B7"/>
<dbReference type="EMBL" id="MU250527">
    <property type="protein sequence ID" value="KAG7449700.1"/>
    <property type="molecule type" value="Genomic_DNA"/>
</dbReference>
<protein>
    <submittedName>
        <fullName evidence="2">Uncharacterized protein</fullName>
    </submittedName>
</protein>
<feature type="region of interest" description="Disordered" evidence="1">
    <location>
        <begin position="142"/>
        <end position="213"/>
    </location>
</feature>
<comment type="caution">
    <text evidence="2">The sequence shown here is derived from an EMBL/GenBank/DDBJ whole genome shotgun (WGS) entry which is preliminary data.</text>
</comment>
<feature type="compositionally biased region" description="Low complexity" evidence="1">
    <location>
        <begin position="159"/>
        <end position="174"/>
    </location>
</feature>
<gene>
    <name evidence="2" type="ORF">BT62DRAFT_1001999</name>
</gene>
<dbReference type="GeneID" id="66099088"/>
<evidence type="ECO:0000313" key="3">
    <source>
        <dbReference type="Proteomes" id="UP000812287"/>
    </source>
</evidence>
<dbReference type="Proteomes" id="UP000812287">
    <property type="component" value="Unassembled WGS sequence"/>
</dbReference>